<evidence type="ECO:0000256" key="1">
    <source>
        <dbReference type="ARBA" id="ARBA00022618"/>
    </source>
</evidence>
<dbReference type="Proteomes" id="UP000594638">
    <property type="component" value="Unassembled WGS sequence"/>
</dbReference>
<keyword evidence="2" id="KW-0498">Mitosis</keyword>
<dbReference type="InterPro" id="IPR057337">
    <property type="entry name" value="Sororin_C"/>
</dbReference>
<gene>
    <name evidence="8" type="ORF">OLEA9_A096226</name>
</gene>
<proteinExistence type="inferred from homology"/>
<dbReference type="EMBL" id="CACTIH010005427">
    <property type="protein sequence ID" value="CAA2991744.1"/>
    <property type="molecule type" value="Genomic_DNA"/>
</dbReference>
<name>A0A8S0SGY3_OLEEU</name>
<feature type="region of interest" description="Disordered" evidence="6">
    <location>
        <begin position="69"/>
        <end position="104"/>
    </location>
</feature>
<keyword evidence="3" id="KW-0539">Nucleus</keyword>
<dbReference type="OrthoDB" id="1903589at2759"/>
<keyword evidence="4" id="KW-0131">Cell cycle</keyword>
<evidence type="ECO:0000313" key="9">
    <source>
        <dbReference type="Proteomes" id="UP000594638"/>
    </source>
</evidence>
<dbReference type="PANTHER" id="PTHR35740">
    <property type="entry name" value="OS12G0111700 PROTEIN"/>
    <property type="match status" value="1"/>
</dbReference>
<organism evidence="8 9">
    <name type="scientific">Olea europaea subsp. europaea</name>
    <dbReference type="NCBI Taxonomy" id="158383"/>
    <lineage>
        <taxon>Eukaryota</taxon>
        <taxon>Viridiplantae</taxon>
        <taxon>Streptophyta</taxon>
        <taxon>Embryophyta</taxon>
        <taxon>Tracheophyta</taxon>
        <taxon>Spermatophyta</taxon>
        <taxon>Magnoliopsida</taxon>
        <taxon>eudicotyledons</taxon>
        <taxon>Gunneridae</taxon>
        <taxon>Pentapetalae</taxon>
        <taxon>asterids</taxon>
        <taxon>lamiids</taxon>
        <taxon>Lamiales</taxon>
        <taxon>Oleaceae</taxon>
        <taxon>Oleeae</taxon>
        <taxon>Olea</taxon>
    </lineage>
</organism>
<evidence type="ECO:0000259" key="7">
    <source>
        <dbReference type="Pfam" id="PF25220"/>
    </source>
</evidence>
<evidence type="ECO:0000256" key="5">
    <source>
        <dbReference type="ARBA" id="ARBA00093465"/>
    </source>
</evidence>
<reference evidence="8 9" key="1">
    <citation type="submission" date="2019-12" db="EMBL/GenBank/DDBJ databases">
        <authorList>
            <person name="Alioto T."/>
            <person name="Alioto T."/>
            <person name="Gomez Garrido J."/>
        </authorList>
    </citation>
    <scope>NUCLEOTIDE SEQUENCE [LARGE SCALE GENOMIC DNA]</scope>
</reference>
<feature type="region of interest" description="Disordered" evidence="6">
    <location>
        <begin position="41"/>
        <end position="60"/>
    </location>
</feature>
<evidence type="ECO:0000256" key="3">
    <source>
        <dbReference type="ARBA" id="ARBA00023242"/>
    </source>
</evidence>
<dbReference type="GO" id="GO:0005634">
    <property type="term" value="C:nucleus"/>
    <property type="evidence" value="ECO:0007669"/>
    <property type="project" value="UniProtKB-SubCell"/>
</dbReference>
<evidence type="ECO:0000313" key="8">
    <source>
        <dbReference type="EMBL" id="CAA2991744.1"/>
    </source>
</evidence>
<dbReference type="Gramene" id="OE9A096226T1">
    <property type="protein sequence ID" value="OE9A096226C1"/>
    <property type="gene ID" value="OE9A096226"/>
</dbReference>
<dbReference type="GO" id="GO:0051301">
    <property type="term" value="P:cell division"/>
    <property type="evidence" value="ECO:0007669"/>
    <property type="project" value="UniProtKB-KW"/>
</dbReference>
<dbReference type="PANTHER" id="PTHR35740:SF1">
    <property type="entry name" value="OS12G0111700 PROTEIN"/>
    <property type="match status" value="1"/>
</dbReference>
<feature type="compositionally biased region" description="Polar residues" evidence="6">
    <location>
        <begin position="43"/>
        <end position="60"/>
    </location>
</feature>
<feature type="compositionally biased region" description="Polar residues" evidence="6">
    <location>
        <begin position="91"/>
        <end position="102"/>
    </location>
</feature>
<keyword evidence="1" id="KW-0132">Cell division</keyword>
<comment type="caution">
    <text evidence="8">The sequence shown here is derived from an EMBL/GenBank/DDBJ whole genome shotgun (WGS) entry which is preliminary data.</text>
</comment>
<evidence type="ECO:0000256" key="2">
    <source>
        <dbReference type="ARBA" id="ARBA00022776"/>
    </source>
</evidence>
<feature type="region of interest" description="Disordered" evidence="6">
    <location>
        <begin position="240"/>
        <end position="267"/>
    </location>
</feature>
<feature type="region of interest" description="Disordered" evidence="6">
    <location>
        <begin position="477"/>
        <end position="496"/>
    </location>
</feature>
<feature type="region of interest" description="Disordered" evidence="6">
    <location>
        <begin position="302"/>
        <end position="334"/>
    </location>
</feature>
<protein>
    <recommendedName>
        <fullName evidence="7">Sororin C-terminal region domain-containing protein</fullName>
    </recommendedName>
</protein>
<keyword evidence="9" id="KW-1185">Reference proteome</keyword>
<evidence type="ECO:0000256" key="6">
    <source>
        <dbReference type="SAM" id="MobiDB-lite"/>
    </source>
</evidence>
<evidence type="ECO:0000256" key="4">
    <source>
        <dbReference type="ARBA" id="ARBA00023306"/>
    </source>
</evidence>
<sequence>METRKRKPLSDLTNTFNLIPTSTLRKLVASKPPNSILKLNPIYSDSDTKSGTSIGSSNVSDARNLHTVQFSNDPCRPLSSIASPGDGETKNGASSRRWTTYGPQKESDAVTATVSSTSLLKMKDKGKAITLPSYCSPPGKAEDYGNPIRGSCSSLDKAMEKEKGSFSPFSEYVENMELGKEILNPSSCSFEKGEKGKTILNATGCSIEKTKELRKGILNLSNFSHKKRKEGAVVIRSPSSPSLEKTKEIGKTNASSSSLQKTKDKGKAMVNSSGCTIKKTNELILNPSSCSYEIKKERGVVIRSPSSSSLEKTKERGKTIPNPSSSSFEKTKDKGKAVVNSSGCAIEKTKELILNPYSSSYEKRKERGVAIHSPSSSSLDKTKEIGKTIANLSSPSVEKTNAKGKTVLNPFGSSLQTTKKRGKLILVPSSVENVKDKGASATVPVNHTSRRRKSGKRMIDIGASSCPPLMKTKNGFNESGDVKPSNSWTGLQPKHKKKRCMQQKDANDCCLPKDFIEQQRAYFEEIDNFELPVEEV</sequence>
<feature type="domain" description="Sororin C-terminal region" evidence="7">
    <location>
        <begin position="511"/>
        <end position="534"/>
    </location>
</feature>
<accession>A0A8S0SGY3</accession>
<dbReference type="Pfam" id="PF25220">
    <property type="entry name" value="Sororin_C"/>
    <property type="match status" value="1"/>
</dbReference>
<comment type="similarity">
    <text evidence="5">Belongs to the sororin family.</text>
</comment>
<dbReference type="AlphaFoldDB" id="A0A8S0SGY3"/>